<evidence type="ECO:0000256" key="4">
    <source>
        <dbReference type="ARBA" id="ARBA00022840"/>
    </source>
</evidence>
<protein>
    <submittedName>
        <fullName evidence="7">AMP-dependent synthetase</fullName>
    </submittedName>
</protein>
<sequence length="503" mass="52826">MHRTVSDTVAELLAGGDASAPALAEPGGPGLTYGALRATIDDFARELRGRGIAAGDTVALAVPNGLGIVAAFLGITRARAIAAPLNPAYTRDEFAFYLEDIGPALLLVPPGAGAAAREAAAALGIPVADVTIAADGRVSTGATPDGAELEPPCADDVALFLHTSGTTSRPKGVPLRHVNLCASADNIARWYRLTPQDVSLCVMPLFHIHGIVFSTLAFLGVGASVVVPPKFSASAFWPAVREYGATVVSAVPTIYRTLLLRADDDGAPHAWEHTLRFLRSSSSALPAAEFHKLEARFGVPVIEAYSMTEAAHQMCANPLDGERRAGSVGVGAHVEVAIMDDAGTLLPPHGEGEVVVRGRNVMRGYHNNPEANAAAFTHGWFRTGDRGKLDERGYLTLVGRIKELINRGGEKISPVEIDEVLAKHPGVVEAVTFALPDEKYGEDVAAAVIVCDGVTEGELADHVRAHLAPFKVPKRFFLTDAIPKTATGKVQRRLVAAAFAPPG</sequence>
<dbReference type="InterPro" id="IPR025110">
    <property type="entry name" value="AMP-bd_C"/>
</dbReference>
<dbReference type="CDD" id="cd05926">
    <property type="entry name" value="FACL_fum10p_like"/>
    <property type="match status" value="1"/>
</dbReference>
<dbReference type="RefSeq" id="WP_317994250.1">
    <property type="nucleotide sequence ID" value="NZ_AP025523.1"/>
</dbReference>
<keyword evidence="3" id="KW-0547">Nucleotide-binding</keyword>
<accession>A0AAN2C9S0</accession>
<dbReference type="InterPro" id="IPR020845">
    <property type="entry name" value="AMP-binding_CS"/>
</dbReference>
<dbReference type="GO" id="GO:0031956">
    <property type="term" value="F:medium-chain fatty acid-CoA ligase activity"/>
    <property type="evidence" value="ECO:0007669"/>
    <property type="project" value="TreeGrafter"/>
</dbReference>
<dbReference type="Proteomes" id="UP001317532">
    <property type="component" value="Chromosome"/>
</dbReference>
<dbReference type="EMBL" id="AP025523">
    <property type="protein sequence ID" value="BDE06599.1"/>
    <property type="molecule type" value="Genomic_DNA"/>
</dbReference>
<evidence type="ECO:0000256" key="3">
    <source>
        <dbReference type="ARBA" id="ARBA00022741"/>
    </source>
</evidence>
<dbReference type="InterPro" id="IPR000873">
    <property type="entry name" value="AMP-dep_synth/lig_dom"/>
</dbReference>
<dbReference type="PANTHER" id="PTHR43201">
    <property type="entry name" value="ACYL-COA SYNTHETASE"/>
    <property type="match status" value="1"/>
</dbReference>
<keyword evidence="4" id="KW-0067">ATP-binding</keyword>
<dbReference type="InterPro" id="IPR045851">
    <property type="entry name" value="AMP-bd_C_sf"/>
</dbReference>
<dbReference type="AlphaFoldDB" id="A0AAN2C9S0"/>
<comment type="similarity">
    <text evidence="1">Belongs to the ATP-dependent AMP-binding enzyme family.</text>
</comment>
<dbReference type="GO" id="GO:0005524">
    <property type="term" value="F:ATP binding"/>
    <property type="evidence" value="ECO:0007669"/>
    <property type="project" value="UniProtKB-KW"/>
</dbReference>
<dbReference type="Pfam" id="PF00501">
    <property type="entry name" value="AMP-binding"/>
    <property type="match status" value="1"/>
</dbReference>
<feature type="domain" description="AMP-binding enzyme C-terminal" evidence="6">
    <location>
        <begin position="416"/>
        <end position="489"/>
    </location>
</feature>
<evidence type="ECO:0000256" key="1">
    <source>
        <dbReference type="ARBA" id="ARBA00006432"/>
    </source>
</evidence>
<dbReference type="InterPro" id="IPR042099">
    <property type="entry name" value="ANL_N_sf"/>
</dbReference>
<feature type="domain" description="AMP-dependent synthetase/ligase" evidence="5">
    <location>
        <begin position="20"/>
        <end position="366"/>
    </location>
</feature>
<evidence type="ECO:0000313" key="8">
    <source>
        <dbReference type="Proteomes" id="UP001317532"/>
    </source>
</evidence>
<dbReference type="SUPFAM" id="SSF56801">
    <property type="entry name" value="Acetyl-CoA synthetase-like"/>
    <property type="match status" value="1"/>
</dbReference>
<dbReference type="GO" id="GO:0006631">
    <property type="term" value="P:fatty acid metabolic process"/>
    <property type="evidence" value="ECO:0007669"/>
    <property type="project" value="TreeGrafter"/>
</dbReference>
<dbReference type="Gene3D" id="3.30.300.30">
    <property type="match status" value="1"/>
</dbReference>
<dbReference type="KEGG" id="vab:WPS_18750"/>
<dbReference type="Gene3D" id="3.40.50.12780">
    <property type="entry name" value="N-terminal domain of ligase-like"/>
    <property type="match status" value="1"/>
</dbReference>
<evidence type="ECO:0000256" key="2">
    <source>
        <dbReference type="ARBA" id="ARBA00022598"/>
    </source>
</evidence>
<evidence type="ECO:0000313" key="7">
    <source>
        <dbReference type="EMBL" id="BDE06599.1"/>
    </source>
</evidence>
<dbReference type="PROSITE" id="PS00455">
    <property type="entry name" value="AMP_BINDING"/>
    <property type="match status" value="1"/>
</dbReference>
<dbReference type="PANTHER" id="PTHR43201:SF5">
    <property type="entry name" value="MEDIUM-CHAIN ACYL-COA LIGASE ACSF2, MITOCHONDRIAL"/>
    <property type="match status" value="1"/>
</dbReference>
<organism evidence="7 8">
    <name type="scientific">Vulcanimicrobium alpinum</name>
    <dbReference type="NCBI Taxonomy" id="3016050"/>
    <lineage>
        <taxon>Bacteria</taxon>
        <taxon>Bacillati</taxon>
        <taxon>Vulcanimicrobiota</taxon>
        <taxon>Vulcanimicrobiia</taxon>
        <taxon>Vulcanimicrobiales</taxon>
        <taxon>Vulcanimicrobiaceae</taxon>
        <taxon>Vulcanimicrobium</taxon>
    </lineage>
</organism>
<evidence type="ECO:0000259" key="5">
    <source>
        <dbReference type="Pfam" id="PF00501"/>
    </source>
</evidence>
<name>A0AAN2C9S0_UNVUL</name>
<keyword evidence="8" id="KW-1185">Reference proteome</keyword>
<proteinExistence type="inferred from homology"/>
<reference evidence="7 8" key="1">
    <citation type="journal article" date="2022" name="ISME Commun">
        <title>Vulcanimicrobium alpinus gen. nov. sp. nov., the first cultivated representative of the candidate phylum 'Eremiobacterota', is a metabolically versatile aerobic anoxygenic phototroph.</title>
        <authorList>
            <person name="Yabe S."/>
            <person name="Muto K."/>
            <person name="Abe K."/>
            <person name="Yokota A."/>
            <person name="Staudigel H."/>
            <person name="Tebo B.M."/>
        </authorList>
    </citation>
    <scope>NUCLEOTIDE SEQUENCE [LARGE SCALE GENOMIC DNA]</scope>
    <source>
        <strain evidence="7 8">WC8-2</strain>
    </source>
</reference>
<keyword evidence="2" id="KW-0436">Ligase</keyword>
<gene>
    <name evidence="7" type="ORF">WPS_18750</name>
</gene>
<dbReference type="InterPro" id="IPR045310">
    <property type="entry name" value="Pcs60-like"/>
</dbReference>
<dbReference type="Pfam" id="PF13193">
    <property type="entry name" value="AMP-binding_C"/>
    <property type="match status" value="1"/>
</dbReference>
<evidence type="ECO:0000259" key="6">
    <source>
        <dbReference type="Pfam" id="PF13193"/>
    </source>
</evidence>